<dbReference type="AlphaFoldDB" id="A0A5R9Q4P8"/>
<sequence>MMKLSTVFAVSLLLSTSLFSHFSYAEGRSIEYGKINQLRDLATNKAKSKYLTPLFKLQIGNQEIKIDDIKLWLEQEEKVIANATFDKEGNINLPILPQADAEKTLLHSNYSKDDVGFILNTSLKPLESKELKYSDVFVLLDDINNFTEHMAGGFSMFVPSMDEIKFTFDAPATITVKDSKGKTKAYKTDDELVIEIPKKKRWMQSDTWLQFSALPTRYEPID</sequence>
<keyword evidence="1" id="KW-0732">Signal</keyword>
<organism evidence="2 3">
    <name type="scientific">Pseudoalteromonas phenolica</name>
    <dbReference type="NCBI Taxonomy" id="161398"/>
    <lineage>
        <taxon>Bacteria</taxon>
        <taxon>Pseudomonadati</taxon>
        <taxon>Pseudomonadota</taxon>
        <taxon>Gammaproteobacteria</taxon>
        <taxon>Alteromonadales</taxon>
        <taxon>Pseudoalteromonadaceae</taxon>
        <taxon>Pseudoalteromonas</taxon>
    </lineage>
</organism>
<evidence type="ECO:0000313" key="2">
    <source>
        <dbReference type="EMBL" id="TLX48133.1"/>
    </source>
</evidence>
<evidence type="ECO:0000313" key="3">
    <source>
        <dbReference type="Proteomes" id="UP000309186"/>
    </source>
</evidence>
<comment type="caution">
    <text evidence="2">The sequence shown here is derived from an EMBL/GenBank/DDBJ whole genome shotgun (WGS) entry which is preliminary data.</text>
</comment>
<accession>A0A5R9Q4P8</accession>
<reference evidence="2 3" key="1">
    <citation type="submission" date="2018-01" db="EMBL/GenBank/DDBJ databases">
        <title>Co-occurrence of chitin degradation, pigmentation and bioactivity in marine Pseudoalteromonas.</title>
        <authorList>
            <person name="Paulsen S."/>
            <person name="Gram L."/>
            <person name="Machado H."/>
        </authorList>
    </citation>
    <scope>NUCLEOTIDE SEQUENCE [LARGE SCALE GENOMIC DNA]</scope>
    <source>
        <strain evidence="2 3">S3663</strain>
    </source>
</reference>
<proteinExistence type="predicted"/>
<gene>
    <name evidence="2" type="ORF">C1E24_04865</name>
</gene>
<protein>
    <recommendedName>
        <fullName evidence="4">DUF2987 domain-containing protein</fullName>
    </recommendedName>
</protein>
<dbReference type="Proteomes" id="UP000309186">
    <property type="component" value="Unassembled WGS sequence"/>
</dbReference>
<dbReference type="EMBL" id="PPSW01000007">
    <property type="protein sequence ID" value="TLX48133.1"/>
    <property type="molecule type" value="Genomic_DNA"/>
</dbReference>
<evidence type="ECO:0008006" key="4">
    <source>
        <dbReference type="Google" id="ProtNLM"/>
    </source>
</evidence>
<feature type="signal peptide" evidence="1">
    <location>
        <begin position="1"/>
        <end position="25"/>
    </location>
</feature>
<feature type="chain" id="PRO_5024310023" description="DUF2987 domain-containing protein" evidence="1">
    <location>
        <begin position="26"/>
        <end position="222"/>
    </location>
</feature>
<dbReference type="OrthoDB" id="6301604at2"/>
<name>A0A5R9Q4P8_9GAMM</name>
<evidence type="ECO:0000256" key="1">
    <source>
        <dbReference type="SAM" id="SignalP"/>
    </source>
</evidence>